<dbReference type="InterPro" id="IPR000524">
    <property type="entry name" value="Tscrpt_reg_HTH_GntR"/>
</dbReference>
<proteinExistence type="predicted"/>
<dbReference type="SMART" id="SM00345">
    <property type="entry name" value="HTH_GNTR"/>
    <property type="match status" value="1"/>
</dbReference>
<gene>
    <name evidence="5" type="ORF">J2S39_001797</name>
</gene>
<dbReference type="SUPFAM" id="SSF46785">
    <property type="entry name" value="Winged helix' DNA-binding domain"/>
    <property type="match status" value="1"/>
</dbReference>
<dbReference type="Pfam" id="PF07702">
    <property type="entry name" value="UTRA"/>
    <property type="match status" value="1"/>
</dbReference>
<dbReference type="InterPro" id="IPR036390">
    <property type="entry name" value="WH_DNA-bd_sf"/>
</dbReference>
<comment type="caution">
    <text evidence="5">The sequence shown here is derived from an EMBL/GenBank/DDBJ whole genome shotgun (WGS) entry which is preliminary data.</text>
</comment>
<evidence type="ECO:0000256" key="3">
    <source>
        <dbReference type="ARBA" id="ARBA00023163"/>
    </source>
</evidence>
<protein>
    <submittedName>
        <fullName evidence="5">GntR family transcriptional regulator</fullName>
    </submittedName>
</protein>
<dbReference type="Gene3D" id="3.40.1410.10">
    <property type="entry name" value="Chorismate lyase-like"/>
    <property type="match status" value="1"/>
</dbReference>
<sequence length="237" mass="26757">MEEDRTPAYLSIAASLRERIDSQELLPGDRLPTERDLVDEFGVARMTVRHALDILQLEGLIDRRRGRTGGTFVRVEPPLIELTDMHGLFRQLQESGTTVDSEILLVATESPDPVVAGVLGDGLVHRVLRLRRIDDVPFAIEDSYFPADLFPDFTVRDLTHGLYDLLAELDHRPVTKRETLQPAIADAEEQRRLGVSRTTPLLRLERRASDASGRVVEYSRDILRTDVVKVEIVSRAE</sequence>
<evidence type="ECO:0000256" key="2">
    <source>
        <dbReference type="ARBA" id="ARBA00023125"/>
    </source>
</evidence>
<dbReference type="InterPro" id="IPR036388">
    <property type="entry name" value="WH-like_DNA-bd_sf"/>
</dbReference>
<accession>A0ABU1ZYW2</accession>
<dbReference type="EMBL" id="JAVDXZ010000001">
    <property type="protein sequence ID" value="MDR7330121.1"/>
    <property type="molecule type" value="Genomic_DNA"/>
</dbReference>
<evidence type="ECO:0000313" key="5">
    <source>
        <dbReference type="EMBL" id="MDR7330121.1"/>
    </source>
</evidence>
<dbReference type="Proteomes" id="UP001180840">
    <property type="component" value="Unassembled WGS sequence"/>
</dbReference>
<name>A0ABU1ZYW2_9CORY</name>
<dbReference type="PANTHER" id="PTHR44846:SF17">
    <property type="entry name" value="GNTR-FAMILY TRANSCRIPTIONAL REGULATOR"/>
    <property type="match status" value="1"/>
</dbReference>
<keyword evidence="1" id="KW-0805">Transcription regulation</keyword>
<dbReference type="InterPro" id="IPR028978">
    <property type="entry name" value="Chorismate_lyase_/UTRA_dom_sf"/>
</dbReference>
<dbReference type="RefSeq" id="WP_290195532.1">
    <property type="nucleotide sequence ID" value="NZ_CP047654.1"/>
</dbReference>
<dbReference type="Pfam" id="PF00392">
    <property type="entry name" value="GntR"/>
    <property type="match status" value="1"/>
</dbReference>
<dbReference type="PRINTS" id="PR00035">
    <property type="entry name" value="HTHGNTR"/>
</dbReference>
<evidence type="ECO:0000313" key="6">
    <source>
        <dbReference type="Proteomes" id="UP001180840"/>
    </source>
</evidence>
<evidence type="ECO:0000256" key="1">
    <source>
        <dbReference type="ARBA" id="ARBA00023015"/>
    </source>
</evidence>
<dbReference type="Gene3D" id="1.10.10.10">
    <property type="entry name" value="Winged helix-like DNA-binding domain superfamily/Winged helix DNA-binding domain"/>
    <property type="match status" value="1"/>
</dbReference>
<dbReference type="SMART" id="SM00866">
    <property type="entry name" value="UTRA"/>
    <property type="match status" value="1"/>
</dbReference>
<keyword evidence="2" id="KW-0238">DNA-binding</keyword>
<dbReference type="InterPro" id="IPR011663">
    <property type="entry name" value="UTRA"/>
</dbReference>
<keyword evidence="6" id="KW-1185">Reference proteome</keyword>
<dbReference type="SUPFAM" id="SSF64288">
    <property type="entry name" value="Chorismate lyase-like"/>
    <property type="match status" value="1"/>
</dbReference>
<dbReference type="CDD" id="cd07377">
    <property type="entry name" value="WHTH_GntR"/>
    <property type="match status" value="1"/>
</dbReference>
<dbReference type="PANTHER" id="PTHR44846">
    <property type="entry name" value="MANNOSYL-D-GLYCERATE TRANSPORT/METABOLISM SYSTEM REPRESSOR MNGR-RELATED"/>
    <property type="match status" value="1"/>
</dbReference>
<dbReference type="PROSITE" id="PS50949">
    <property type="entry name" value="HTH_GNTR"/>
    <property type="match status" value="1"/>
</dbReference>
<reference evidence="5" key="1">
    <citation type="submission" date="2023-07" db="EMBL/GenBank/DDBJ databases">
        <title>Sequencing the genomes of 1000 actinobacteria strains.</title>
        <authorList>
            <person name="Klenk H.-P."/>
        </authorList>
    </citation>
    <scope>NUCLEOTIDE SEQUENCE</scope>
    <source>
        <strain evidence="5">DSM 107476</strain>
    </source>
</reference>
<evidence type="ECO:0000259" key="4">
    <source>
        <dbReference type="PROSITE" id="PS50949"/>
    </source>
</evidence>
<feature type="domain" description="HTH gntR-type" evidence="4">
    <location>
        <begin position="6"/>
        <end position="76"/>
    </location>
</feature>
<dbReference type="InterPro" id="IPR050679">
    <property type="entry name" value="Bact_HTH_transcr_reg"/>
</dbReference>
<keyword evidence="3" id="KW-0804">Transcription</keyword>
<organism evidence="5 6">
    <name type="scientific">Corynebacterium guangdongense</name>
    <dbReference type="NCBI Taxonomy" id="1783348"/>
    <lineage>
        <taxon>Bacteria</taxon>
        <taxon>Bacillati</taxon>
        <taxon>Actinomycetota</taxon>
        <taxon>Actinomycetes</taxon>
        <taxon>Mycobacteriales</taxon>
        <taxon>Corynebacteriaceae</taxon>
        <taxon>Corynebacterium</taxon>
    </lineage>
</organism>